<dbReference type="AlphaFoldDB" id="W0F4C0"/>
<organism evidence="2 3">
    <name type="scientific">Niabella soli DSM 19437</name>
    <dbReference type="NCBI Taxonomy" id="929713"/>
    <lineage>
        <taxon>Bacteria</taxon>
        <taxon>Pseudomonadati</taxon>
        <taxon>Bacteroidota</taxon>
        <taxon>Chitinophagia</taxon>
        <taxon>Chitinophagales</taxon>
        <taxon>Chitinophagaceae</taxon>
        <taxon>Niabella</taxon>
    </lineage>
</organism>
<keyword evidence="3" id="KW-1185">Reference proteome</keyword>
<dbReference type="Proteomes" id="UP000003586">
    <property type="component" value="Chromosome"/>
</dbReference>
<dbReference type="InterPro" id="IPR024344">
    <property type="entry name" value="MDMPI_metal-binding"/>
</dbReference>
<dbReference type="SUPFAM" id="SSF109854">
    <property type="entry name" value="DinB/YfiT-like putative metalloenzymes"/>
    <property type="match status" value="1"/>
</dbReference>
<protein>
    <recommendedName>
        <fullName evidence="1">Mycothiol-dependent maleylpyruvate isomerase metal-binding domain-containing protein</fullName>
    </recommendedName>
</protein>
<name>W0F4C0_9BACT</name>
<sequence>MTDYTQISKSDWLSLARTFYAHLFAEIAGFNEADWHSETRYLGWNCKDLVNHMTSAVTVNFKTLIQMALDGDPVPPLGFNLFLRNANEVARRKNKTIPETLEEFKKETNQILEQLEALSEEQWLLPAFFFIGDIDIRMLFLVQFADNLVHERDLLMANKRWQGFDTRFVEPLLDWFMRVFHPASFRPEKNGGEAATIQYHITGTGGGDWVLTIKDYTGTVSPGITSNADATVRVSVEHLISTSLARSAPFIGKLARALHFLVKKEKKEDFTAKITGIVASITALLGGKIKITGDKKKANKVTLKWFWHFWQRTEQTQENILRSQYNKG</sequence>
<dbReference type="Gene3D" id="3.30.1050.10">
    <property type="entry name" value="SCP2 sterol-binding domain"/>
    <property type="match status" value="1"/>
</dbReference>
<reference evidence="2 3" key="1">
    <citation type="submission" date="2013-12" db="EMBL/GenBank/DDBJ databases">
        <authorList>
            <consortium name="DOE Joint Genome Institute"/>
            <person name="Eisen J."/>
            <person name="Huntemann M."/>
            <person name="Han J."/>
            <person name="Chen A."/>
            <person name="Kyrpides N."/>
            <person name="Mavromatis K."/>
            <person name="Markowitz V."/>
            <person name="Palaniappan K."/>
            <person name="Ivanova N."/>
            <person name="Schaumberg A."/>
            <person name="Pati A."/>
            <person name="Liolios K."/>
            <person name="Nordberg H.P."/>
            <person name="Cantor M.N."/>
            <person name="Hua S.X."/>
            <person name="Woyke T."/>
        </authorList>
    </citation>
    <scope>NUCLEOTIDE SEQUENCE [LARGE SCALE GENOMIC DNA]</scope>
    <source>
        <strain evidence="3">DSM 19437</strain>
    </source>
</reference>
<accession>W0F4C0</accession>
<dbReference type="STRING" id="929713.NIASO_16670"/>
<dbReference type="Pfam" id="PF11716">
    <property type="entry name" value="MDMPI_N"/>
    <property type="match status" value="1"/>
</dbReference>
<dbReference type="SUPFAM" id="SSF55718">
    <property type="entry name" value="SCP-like"/>
    <property type="match status" value="1"/>
</dbReference>
<evidence type="ECO:0000313" key="2">
    <source>
        <dbReference type="EMBL" id="AHF17920.1"/>
    </source>
</evidence>
<feature type="domain" description="Mycothiol-dependent maleylpyruvate isomerase metal-binding" evidence="1">
    <location>
        <begin position="25"/>
        <end position="154"/>
    </location>
</feature>
<dbReference type="HOGENOM" id="CLU_846860_0_0_10"/>
<dbReference type="OrthoDB" id="154293at2"/>
<evidence type="ECO:0000313" key="3">
    <source>
        <dbReference type="Proteomes" id="UP000003586"/>
    </source>
</evidence>
<dbReference type="InterPro" id="IPR034660">
    <property type="entry name" value="DinB/YfiT-like"/>
</dbReference>
<dbReference type="Gene3D" id="1.20.120.450">
    <property type="entry name" value="dinb family like domain"/>
    <property type="match status" value="1"/>
</dbReference>
<dbReference type="GO" id="GO:0046872">
    <property type="term" value="F:metal ion binding"/>
    <property type="evidence" value="ECO:0007669"/>
    <property type="project" value="InterPro"/>
</dbReference>
<dbReference type="EMBL" id="CP007035">
    <property type="protein sequence ID" value="AHF17920.1"/>
    <property type="molecule type" value="Genomic_DNA"/>
</dbReference>
<dbReference type="InterPro" id="IPR036527">
    <property type="entry name" value="SCP2_sterol-bd_dom_sf"/>
</dbReference>
<dbReference type="KEGG" id="nso:NIASO_16670"/>
<proteinExistence type="predicted"/>
<dbReference type="RefSeq" id="WP_008587363.1">
    <property type="nucleotide sequence ID" value="NZ_CP007035.1"/>
</dbReference>
<evidence type="ECO:0000259" key="1">
    <source>
        <dbReference type="Pfam" id="PF11716"/>
    </source>
</evidence>
<gene>
    <name evidence="2" type="ORF">NIASO_16670</name>
</gene>